<name>A0AAI9ZPV5_9PEZI</name>
<dbReference type="Proteomes" id="UP001243989">
    <property type="component" value="Unassembled WGS sequence"/>
</dbReference>
<evidence type="ECO:0000313" key="1">
    <source>
        <dbReference type="EMBL" id="KAK1635997.1"/>
    </source>
</evidence>
<dbReference type="AlphaFoldDB" id="A0AAI9ZPV5"/>
<proteinExistence type="predicted"/>
<protein>
    <submittedName>
        <fullName evidence="1">Uncharacterized protein</fullName>
    </submittedName>
</protein>
<reference evidence="1" key="1">
    <citation type="submission" date="2021-06" db="EMBL/GenBank/DDBJ databases">
        <title>Comparative genomics, transcriptomics and evolutionary studies reveal genomic signatures of adaptation to plant cell wall in hemibiotrophic fungi.</title>
        <authorList>
            <consortium name="DOE Joint Genome Institute"/>
            <person name="Baroncelli R."/>
            <person name="Diaz J.F."/>
            <person name="Benocci T."/>
            <person name="Peng M."/>
            <person name="Battaglia E."/>
            <person name="Haridas S."/>
            <person name="Andreopoulos W."/>
            <person name="Labutti K."/>
            <person name="Pangilinan J."/>
            <person name="Floch G.L."/>
            <person name="Makela M.R."/>
            <person name="Henrissat B."/>
            <person name="Grigoriev I.V."/>
            <person name="Crouch J.A."/>
            <person name="De Vries R.P."/>
            <person name="Sukno S.A."/>
            <person name="Thon M.R."/>
        </authorList>
    </citation>
    <scope>NUCLEOTIDE SEQUENCE</scope>
    <source>
        <strain evidence="1">CBS 102054</strain>
    </source>
</reference>
<organism evidence="1 2">
    <name type="scientific">Colletotrichum phormii</name>
    <dbReference type="NCBI Taxonomy" id="359342"/>
    <lineage>
        <taxon>Eukaryota</taxon>
        <taxon>Fungi</taxon>
        <taxon>Dikarya</taxon>
        <taxon>Ascomycota</taxon>
        <taxon>Pezizomycotina</taxon>
        <taxon>Sordariomycetes</taxon>
        <taxon>Hypocreomycetidae</taxon>
        <taxon>Glomerellales</taxon>
        <taxon>Glomerellaceae</taxon>
        <taxon>Colletotrichum</taxon>
        <taxon>Colletotrichum acutatum species complex</taxon>
    </lineage>
</organism>
<dbReference type="EMBL" id="JAHMHQ010000011">
    <property type="protein sequence ID" value="KAK1635997.1"/>
    <property type="molecule type" value="Genomic_DNA"/>
</dbReference>
<comment type="caution">
    <text evidence="1">The sequence shown here is derived from an EMBL/GenBank/DDBJ whole genome shotgun (WGS) entry which is preliminary data.</text>
</comment>
<accession>A0AAI9ZPV5</accession>
<dbReference type="GeneID" id="85475324"/>
<sequence length="58" mass="6434">MRCEERCRAPFSLESRSPWDSTPALLSDTVTGSSKPCRCGVIQANLMPAAYLRVFKEA</sequence>
<dbReference type="RefSeq" id="XP_060444604.1">
    <property type="nucleotide sequence ID" value="XM_060590462.1"/>
</dbReference>
<keyword evidence="2" id="KW-1185">Reference proteome</keyword>
<evidence type="ECO:0000313" key="2">
    <source>
        <dbReference type="Proteomes" id="UP001243989"/>
    </source>
</evidence>
<gene>
    <name evidence="1" type="ORF">BDP81DRAFT_428842</name>
</gene>